<evidence type="ECO:0000256" key="1">
    <source>
        <dbReference type="SAM" id="MobiDB-lite"/>
    </source>
</evidence>
<feature type="region of interest" description="Disordered" evidence="1">
    <location>
        <begin position="116"/>
        <end position="181"/>
    </location>
</feature>
<keyword evidence="2" id="KW-1185">Reference proteome</keyword>
<reference evidence="3" key="1">
    <citation type="submission" date="2025-08" db="UniProtKB">
        <authorList>
            <consortium name="RefSeq"/>
        </authorList>
    </citation>
    <scope>IDENTIFICATION</scope>
    <source>
        <tissue evidence="3">Brain</tissue>
    </source>
</reference>
<feature type="region of interest" description="Disordered" evidence="1">
    <location>
        <begin position="200"/>
        <end position="262"/>
    </location>
</feature>
<sequence>MKVYLVPASGGPGAPSQAPPGFLIPPLPRPPAAGRAGGGGGWGRAESLRLLRPAAFRPGDLPDLGTFRAVPSVSGFGDRGAHQSQTPCAEGRPFRSPGDLVPRQRAVTQFLPAAAAGVARQGQLRPQEERRGGKVAARSFTSEPRRPPGPRSARAEKESSLHPTWGLNSPLGNEVPHSSQEPAIRPPIYLFKGQSLSLNGLHPLGDQQRSSGGPGGWRSFPPASLSPAQATPVPHASKRFPLPQLRVSPGTKVEMPSPGGQSLGSSSFYPPFLARLDRGLSAFLGRPFQSFLKRVPDRAATPSAHGRRRRDPLIPFGRLLRLAAGGVQLGVRERAWRAAPRTIMRRW</sequence>
<gene>
    <name evidence="3" type="primary">LOC101684655</name>
</gene>
<dbReference type="GeneID" id="101684655"/>
<feature type="compositionally biased region" description="Polar residues" evidence="1">
    <location>
        <begin position="166"/>
        <end position="181"/>
    </location>
</feature>
<evidence type="ECO:0000313" key="2">
    <source>
        <dbReference type="Proteomes" id="UP000000715"/>
    </source>
</evidence>
<name>A0A8U0RKH4_MUSPF</name>
<evidence type="ECO:0000313" key="3">
    <source>
        <dbReference type="RefSeq" id="XP_044926227.1"/>
    </source>
</evidence>
<dbReference type="Proteomes" id="UP000000715">
    <property type="component" value="Unplaced"/>
</dbReference>
<proteinExistence type="predicted"/>
<dbReference type="RefSeq" id="XP_044926227.1">
    <property type="nucleotide sequence ID" value="XM_045070292.1"/>
</dbReference>
<accession>A0A8U0RKH4</accession>
<feature type="region of interest" description="Disordered" evidence="1">
    <location>
        <begin position="76"/>
        <end position="95"/>
    </location>
</feature>
<feature type="region of interest" description="Disordered" evidence="1">
    <location>
        <begin position="1"/>
        <end position="44"/>
    </location>
</feature>
<organism evidence="2 3">
    <name type="scientific">Mustela putorius furo</name>
    <name type="common">European domestic ferret</name>
    <name type="synonym">Mustela furo</name>
    <dbReference type="NCBI Taxonomy" id="9669"/>
    <lineage>
        <taxon>Eukaryota</taxon>
        <taxon>Metazoa</taxon>
        <taxon>Chordata</taxon>
        <taxon>Craniata</taxon>
        <taxon>Vertebrata</taxon>
        <taxon>Euteleostomi</taxon>
        <taxon>Mammalia</taxon>
        <taxon>Eutheria</taxon>
        <taxon>Laurasiatheria</taxon>
        <taxon>Carnivora</taxon>
        <taxon>Caniformia</taxon>
        <taxon>Musteloidea</taxon>
        <taxon>Mustelidae</taxon>
        <taxon>Mustelinae</taxon>
        <taxon>Mustela</taxon>
    </lineage>
</organism>
<feature type="compositionally biased region" description="Pro residues" evidence="1">
    <location>
        <begin position="22"/>
        <end position="31"/>
    </location>
</feature>
<protein>
    <submittedName>
        <fullName evidence="3">Calcium-binding protein P-like</fullName>
    </submittedName>
</protein>
<dbReference type="AlphaFoldDB" id="A0A8U0RKH4"/>